<accession>A0A9W8GRY4</accession>
<reference evidence="1" key="1">
    <citation type="submission" date="2022-07" db="EMBL/GenBank/DDBJ databases">
        <title>Phylogenomic reconstructions and comparative analyses of Kickxellomycotina fungi.</title>
        <authorList>
            <person name="Reynolds N.K."/>
            <person name="Stajich J.E."/>
            <person name="Barry K."/>
            <person name="Grigoriev I.V."/>
            <person name="Crous P."/>
            <person name="Smith M.E."/>
        </authorList>
    </citation>
    <scope>NUCLEOTIDE SEQUENCE</scope>
    <source>
        <strain evidence="1">BCRC 34297</strain>
    </source>
</reference>
<dbReference type="OrthoDB" id="5567699at2759"/>
<evidence type="ECO:0000313" key="2">
    <source>
        <dbReference type="Proteomes" id="UP001140011"/>
    </source>
</evidence>
<dbReference type="EMBL" id="JANBUH010000369">
    <property type="protein sequence ID" value="KAJ2751689.1"/>
    <property type="molecule type" value="Genomic_DNA"/>
</dbReference>
<proteinExistence type="predicted"/>
<sequence length="75" mass="8389">MSHFYIGDLSKAGAMDVSDGKTTYSLTYSPHILSSCVCENCTKIKKRKTDEAKKAAEEKLYKQGATFYSLLYGHK</sequence>
<dbReference type="Proteomes" id="UP001140011">
    <property type="component" value="Unassembled WGS sequence"/>
</dbReference>
<evidence type="ECO:0000313" key="1">
    <source>
        <dbReference type="EMBL" id="KAJ2751689.1"/>
    </source>
</evidence>
<keyword evidence="2" id="KW-1185">Reference proteome</keyword>
<comment type="caution">
    <text evidence="1">The sequence shown here is derived from an EMBL/GenBank/DDBJ whole genome shotgun (WGS) entry which is preliminary data.</text>
</comment>
<organism evidence="1 2">
    <name type="scientific">Coemansia pectinata</name>
    <dbReference type="NCBI Taxonomy" id="1052879"/>
    <lineage>
        <taxon>Eukaryota</taxon>
        <taxon>Fungi</taxon>
        <taxon>Fungi incertae sedis</taxon>
        <taxon>Zoopagomycota</taxon>
        <taxon>Kickxellomycotina</taxon>
        <taxon>Kickxellomycetes</taxon>
        <taxon>Kickxellales</taxon>
        <taxon>Kickxellaceae</taxon>
        <taxon>Coemansia</taxon>
    </lineage>
</organism>
<name>A0A9W8GRY4_9FUNG</name>
<protein>
    <submittedName>
        <fullName evidence="1">Uncharacterized protein</fullName>
    </submittedName>
</protein>
<gene>
    <name evidence="1" type="ORF">GGI19_004324</name>
</gene>
<dbReference type="AlphaFoldDB" id="A0A9W8GRY4"/>